<evidence type="ECO:0000313" key="2">
    <source>
        <dbReference type="Proteomes" id="UP001341281"/>
    </source>
</evidence>
<proteinExistence type="predicted"/>
<gene>
    <name evidence="1" type="ORF">U9M48_030452</name>
</gene>
<protein>
    <submittedName>
        <fullName evidence="1">Uncharacterized protein</fullName>
    </submittedName>
</protein>
<dbReference type="Proteomes" id="UP001341281">
    <property type="component" value="Chromosome 07"/>
</dbReference>
<sequence>MMFCSLSATATRIYP</sequence>
<name>A0AAQ3X394_PASNO</name>
<accession>A0AAQ3X394</accession>
<keyword evidence="2" id="KW-1185">Reference proteome</keyword>
<dbReference type="EMBL" id="CP144751">
    <property type="protein sequence ID" value="WVZ83286.1"/>
    <property type="molecule type" value="Genomic_DNA"/>
</dbReference>
<evidence type="ECO:0000313" key="1">
    <source>
        <dbReference type="EMBL" id="WVZ83286.1"/>
    </source>
</evidence>
<organism evidence="1 2">
    <name type="scientific">Paspalum notatum var. saurae</name>
    <dbReference type="NCBI Taxonomy" id="547442"/>
    <lineage>
        <taxon>Eukaryota</taxon>
        <taxon>Viridiplantae</taxon>
        <taxon>Streptophyta</taxon>
        <taxon>Embryophyta</taxon>
        <taxon>Tracheophyta</taxon>
        <taxon>Spermatophyta</taxon>
        <taxon>Magnoliopsida</taxon>
        <taxon>Liliopsida</taxon>
        <taxon>Poales</taxon>
        <taxon>Poaceae</taxon>
        <taxon>PACMAD clade</taxon>
        <taxon>Panicoideae</taxon>
        <taxon>Andropogonodae</taxon>
        <taxon>Paspaleae</taxon>
        <taxon>Paspalinae</taxon>
        <taxon>Paspalum</taxon>
    </lineage>
</organism>
<reference evidence="1 2" key="1">
    <citation type="submission" date="2024-02" db="EMBL/GenBank/DDBJ databases">
        <title>High-quality chromosome-scale genome assembly of Pensacola bahiagrass (Paspalum notatum Flugge var. saurae).</title>
        <authorList>
            <person name="Vega J.M."/>
            <person name="Podio M."/>
            <person name="Orjuela J."/>
            <person name="Siena L.A."/>
            <person name="Pessino S.C."/>
            <person name="Combes M.C."/>
            <person name="Mariac C."/>
            <person name="Albertini E."/>
            <person name="Pupilli F."/>
            <person name="Ortiz J.P.A."/>
            <person name="Leblanc O."/>
        </authorList>
    </citation>
    <scope>NUCLEOTIDE SEQUENCE [LARGE SCALE GENOMIC DNA]</scope>
    <source>
        <strain evidence="1">R1</strain>
        <tissue evidence="1">Leaf</tissue>
    </source>
</reference>